<dbReference type="EMBL" id="CAEZUI010000023">
    <property type="protein sequence ID" value="CAB4591908.1"/>
    <property type="molecule type" value="Genomic_DNA"/>
</dbReference>
<dbReference type="Pfam" id="PF05362">
    <property type="entry name" value="Lon_C"/>
    <property type="match status" value="1"/>
</dbReference>
<dbReference type="PROSITE" id="PS51786">
    <property type="entry name" value="LON_PROTEOLYTIC"/>
    <property type="match status" value="1"/>
</dbReference>
<name>A0A6J6G4X1_9ZZZZ</name>
<dbReference type="Gene3D" id="3.30.230.10">
    <property type="match status" value="1"/>
</dbReference>
<reference evidence="2" key="1">
    <citation type="submission" date="2020-05" db="EMBL/GenBank/DDBJ databases">
        <authorList>
            <person name="Chiriac C."/>
            <person name="Salcher M."/>
            <person name="Ghai R."/>
            <person name="Kavagutti S V."/>
        </authorList>
    </citation>
    <scope>NUCLEOTIDE SEQUENCE</scope>
</reference>
<dbReference type="GO" id="GO:0030163">
    <property type="term" value="P:protein catabolic process"/>
    <property type="evidence" value="ECO:0007669"/>
    <property type="project" value="InterPro"/>
</dbReference>
<dbReference type="GO" id="GO:0004176">
    <property type="term" value="F:ATP-dependent peptidase activity"/>
    <property type="evidence" value="ECO:0007669"/>
    <property type="project" value="InterPro"/>
</dbReference>
<evidence type="ECO:0000313" key="2">
    <source>
        <dbReference type="EMBL" id="CAB4591908.1"/>
    </source>
</evidence>
<dbReference type="InterPro" id="IPR027065">
    <property type="entry name" value="Lon_Prtase"/>
</dbReference>
<protein>
    <submittedName>
        <fullName evidence="2">Unannotated protein</fullName>
    </submittedName>
</protein>
<accession>A0A6J6G4X1</accession>
<gene>
    <name evidence="2" type="ORF">UFOPK1807_00323</name>
</gene>
<dbReference type="AlphaFoldDB" id="A0A6J6G4X1"/>
<sequence length="272" mass="28227">MKRNRDLRFSSPPLLLRAALVGLLAIALIAPMNFVLIRPGAPTALFPKVLALQEIKSYPVNGQLYLLTILITNPETSVFGAEVLGCWAGGDCVVAPRSAYYTRESTNEKEFDEGLADMEQSQNSAIDASANYIADEFPNIDISTFNDKSLTVSLENTGGPSGGLVFSIGLVELLTPVDILKGRKIAGTGTITSSGKVGPIGGVVEKIVGAKSVGAQVIFIPTENCSELPATVEGISVVAVSTLAEALSYLRGESSGAALNSAGIHGCASVGA</sequence>
<evidence type="ECO:0000259" key="1">
    <source>
        <dbReference type="PROSITE" id="PS51786"/>
    </source>
</evidence>
<proteinExistence type="predicted"/>
<dbReference type="GO" id="GO:0005524">
    <property type="term" value="F:ATP binding"/>
    <property type="evidence" value="ECO:0007669"/>
    <property type="project" value="InterPro"/>
</dbReference>
<dbReference type="InterPro" id="IPR014721">
    <property type="entry name" value="Ribsml_uS5_D2-typ_fold_subgr"/>
</dbReference>
<dbReference type="SUPFAM" id="SSF54211">
    <property type="entry name" value="Ribosomal protein S5 domain 2-like"/>
    <property type="match status" value="1"/>
</dbReference>
<feature type="domain" description="Lon proteolytic" evidence="1">
    <location>
        <begin position="158"/>
        <end position="253"/>
    </location>
</feature>
<dbReference type="PANTHER" id="PTHR10046">
    <property type="entry name" value="ATP DEPENDENT LON PROTEASE FAMILY MEMBER"/>
    <property type="match status" value="1"/>
</dbReference>
<dbReference type="GO" id="GO:0004252">
    <property type="term" value="F:serine-type endopeptidase activity"/>
    <property type="evidence" value="ECO:0007669"/>
    <property type="project" value="InterPro"/>
</dbReference>
<dbReference type="GO" id="GO:0006508">
    <property type="term" value="P:proteolysis"/>
    <property type="evidence" value="ECO:0007669"/>
    <property type="project" value="InterPro"/>
</dbReference>
<dbReference type="InterPro" id="IPR020568">
    <property type="entry name" value="Ribosomal_Su5_D2-typ_SF"/>
</dbReference>
<organism evidence="2">
    <name type="scientific">freshwater metagenome</name>
    <dbReference type="NCBI Taxonomy" id="449393"/>
    <lineage>
        <taxon>unclassified sequences</taxon>
        <taxon>metagenomes</taxon>
        <taxon>ecological metagenomes</taxon>
    </lineage>
</organism>
<dbReference type="InterPro" id="IPR008269">
    <property type="entry name" value="Lon_proteolytic"/>
</dbReference>